<dbReference type="PROSITE" id="PS50405">
    <property type="entry name" value="GST_CTER"/>
    <property type="match status" value="1"/>
</dbReference>
<dbReference type="Gene3D" id="3.40.30.10">
    <property type="entry name" value="Glutaredoxin"/>
    <property type="match status" value="1"/>
</dbReference>
<evidence type="ECO:0000313" key="4">
    <source>
        <dbReference type="Proteomes" id="UP000664844"/>
    </source>
</evidence>
<dbReference type="PANTHER" id="PTHR44051:SF8">
    <property type="entry name" value="GLUTATHIONE S-TRANSFERASE GSTA"/>
    <property type="match status" value="1"/>
</dbReference>
<accession>A0ABS3FUJ5</accession>
<dbReference type="SUPFAM" id="SSF52833">
    <property type="entry name" value="Thioredoxin-like"/>
    <property type="match status" value="1"/>
</dbReference>
<dbReference type="RefSeq" id="WP_207089281.1">
    <property type="nucleotide sequence ID" value="NZ_JAFLQW010000461.1"/>
</dbReference>
<dbReference type="InterPro" id="IPR040079">
    <property type="entry name" value="Glutathione_S-Trfase"/>
</dbReference>
<dbReference type="PANTHER" id="PTHR44051">
    <property type="entry name" value="GLUTATHIONE S-TRANSFERASE-RELATED"/>
    <property type="match status" value="1"/>
</dbReference>
<dbReference type="Pfam" id="PF00043">
    <property type="entry name" value="GST_C"/>
    <property type="match status" value="1"/>
</dbReference>
<comment type="caution">
    <text evidence="3">The sequence shown here is derived from an EMBL/GenBank/DDBJ whole genome shotgun (WGS) entry which is preliminary data.</text>
</comment>
<dbReference type="Pfam" id="PF13417">
    <property type="entry name" value="GST_N_3"/>
    <property type="match status" value="1"/>
</dbReference>
<dbReference type="InterPro" id="IPR010987">
    <property type="entry name" value="Glutathione-S-Trfase_C-like"/>
</dbReference>
<keyword evidence="4" id="KW-1185">Reference proteome</keyword>
<dbReference type="InterPro" id="IPR004045">
    <property type="entry name" value="Glutathione_S-Trfase_N"/>
</dbReference>
<evidence type="ECO:0000313" key="3">
    <source>
        <dbReference type="EMBL" id="MBO0350808.1"/>
    </source>
</evidence>
<dbReference type="InterPro" id="IPR036249">
    <property type="entry name" value="Thioredoxin-like_sf"/>
</dbReference>
<feature type="domain" description="GST C-terminal" evidence="2">
    <location>
        <begin position="85"/>
        <end position="207"/>
    </location>
</feature>
<dbReference type="InterPro" id="IPR036282">
    <property type="entry name" value="Glutathione-S-Trfase_C_sf"/>
</dbReference>
<name>A0ABS3FUJ5_9CYAN</name>
<dbReference type="SUPFAM" id="SSF47616">
    <property type="entry name" value="GST C-terminal domain-like"/>
    <property type="match status" value="1"/>
</dbReference>
<dbReference type="CDD" id="cd00570">
    <property type="entry name" value="GST_N_family"/>
    <property type="match status" value="1"/>
</dbReference>
<sequence length="219" mass="25313">MLKLYYNLISFNSRRVWISLLEKGLPFELVPMKLDGDQFQSEFLALNPFHQIPVLEDEGFVIVESLAILDYLEAKYPTPSLLPSNPQMLGTVKMIELLTLTQMMPPMRPLMMDWMGFSEESSEKLQEAKQNLAQVLRFFESKLADRTYFGDQQLTLADIVAGTAIPFLPSLGLPLEDYPRLKDWCDRLMTRESWKQTQPTAQQITKFKAQMKALLSQRQ</sequence>
<protein>
    <submittedName>
        <fullName evidence="3">Glutathione S-transferase family protein</fullName>
    </submittedName>
</protein>
<feature type="domain" description="GST N-terminal" evidence="1">
    <location>
        <begin position="1"/>
        <end position="80"/>
    </location>
</feature>
<dbReference type="SFLD" id="SFLDS00019">
    <property type="entry name" value="Glutathione_Transferase_(cytos"/>
    <property type="match status" value="1"/>
</dbReference>
<dbReference type="CDD" id="cd00299">
    <property type="entry name" value="GST_C_family"/>
    <property type="match status" value="1"/>
</dbReference>
<evidence type="ECO:0000259" key="1">
    <source>
        <dbReference type="PROSITE" id="PS50404"/>
    </source>
</evidence>
<dbReference type="EMBL" id="JAFLQW010000461">
    <property type="protein sequence ID" value="MBO0350808.1"/>
    <property type="molecule type" value="Genomic_DNA"/>
</dbReference>
<reference evidence="3 4" key="1">
    <citation type="submission" date="2021-03" db="EMBL/GenBank/DDBJ databases">
        <title>Metabolic Capacity of the Antarctic Cyanobacterium Phormidium pseudopriestleyi that Sustains Oxygenic Photosynthesis in the Presence of Hydrogen Sulfide.</title>
        <authorList>
            <person name="Lumian J.E."/>
            <person name="Jungblut A.D."/>
            <person name="Dillon M.L."/>
            <person name="Hawes I."/>
            <person name="Doran P.T."/>
            <person name="Mackey T.J."/>
            <person name="Dick G.J."/>
            <person name="Grettenberger C.L."/>
            <person name="Sumner D.Y."/>
        </authorList>
    </citation>
    <scope>NUCLEOTIDE SEQUENCE [LARGE SCALE GENOMIC DNA]</scope>
    <source>
        <strain evidence="3 4">FRX01</strain>
    </source>
</reference>
<gene>
    <name evidence="3" type="ORF">J0895_17400</name>
</gene>
<dbReference type="PROSITE" id="PS50404">
    <property type="entry name" value="GST_NTER"/>
    <property type="match status" value="1"/>
</dbReference>
<proteinExistence type="predicted"/>
<dbReference type="Proteomes" id="UP000664844">
    <property type="component" value="Unassembled WGS sequence"/>
</dbReference>
<dbReference type="Gene3D" id="1.20.1050.10">
    <property type="match status" value="1"/>
</dbReference>
<organism evidence="3 4">
    <name type="scientific">Phormidium pseudopriestleyi FRX01</name>
    <dbReference type="NCBI Taxonomy" id="1759528"/>
    <lineage>
        <taxon>Bacteria</taxon>
        <taxon>Bacillati</taxon>
        <taxon>Cyanobacteriota</taxon>
        <taxon>Cyanophyceae</taxon>
        <taxon>Oscillatoriophycideae</taxon>
        <taxon>Oscillatoriales</taxon>
        <taxon>Oscillatoriaceae</taxon>
        <taxon>Phormidium</taxon>
    </lineage>
</organism>
<dbReference type="InterPro" id="IPR004046">
    <property type="entry name" value="GST_C"/>
</dbReference>
<evidence type="ECO:0000259" key="2">
    <source>
        <dbReference type="PROSITE" id="PS50405"/>
    </source>
</evidence>
<dbReference type="SFLD" id="SFLDG00358">
    <property type="entry name" value="Main_(cytGST)"/>
    <property type="match status" value="1"/>
</dbReference>